<feature type="compositionally biased region" description="Polar residues" evidence="1">
    <location>
        <begin position="70"/>
        <end position="81"/>
    </location>
</feature>
<dbReference type="PANTHER" id="PTHR31781">
    <property type="entry name" value="UNC80"/>
    <property type="match status" value="1"/>
</dbReference>
<feature type="region of interest" description="Disordered" evidence="1">
    <location>
        <begin position="2106"/>
        <end position="2145"/>
    </location>
</feature>
<reference evidence="3" key="1">
    <citation type="journal article" date="2019" name="Environ. Microbiol.">
        <title>Fungal ecological strategies reflected in gene transcription - a case study of two litter decomposers.</title>
        <authorList>
            <person name="Barbi F."/>
            <person name="Kohler A."/>
            <person name="Barry K."/>
            <person name="Baskaran P."/>
            <person name="Daum C."/>
            <person name="Fauchery L."/>
            <person name="Ihrmark K."/>
            <person name="Kuo A."/>
            <person name="LaButti K."/>
            <person name="Lipzen A."/>
            <person name="Morin E."/>
            <person name="Grigoriev I.V."/>
            <person name="Henrissat B."/>
            <person name="Lindahl B."/>
            <person name="Martin F."/>
        </authorList>
    </citation>
    <scope>NUCLEOTIDE SEQUENCE</scope>
    <source>
        <strain evidence="3">JB14</strain>
    </source>
</reference>
<dbReference type="InterPro" id="IPR046460">
    <property type="entry name" value="UNC80_C"/>
</dbReference>
<gene>
    <name evidence="3" type="ORF">BT96DRAFT_848196</name>
</gene>
<dbReference type="OrthoDB" id="5584001at2759"/>
<evidence type="ECO:0000313" key="4">
    <source>
        <dbReference type="Proteomes" id="UP000799118"/>
    </source>
</evidence>
<dbReference type="InterPro" id="IPR016024">
    <property type="entry name" value="ARM-type_fold"/>
</dbReference>
<feature type="compositionally biased region" description="Low complexity" evidence="1">
    <location>
        <begin position="17"/>
        <end position="33"/>
    </location>
</feature>
<evidence type="ECO:0000313" key="3">
    <source>
        <dbReference type="EMBL" id="KAE9409562.1"/>
    </source>
</evidence>
<evidence type="ECO:0000259" key="2">
    <source>
        <dbReference type="Pfam" id="PF20262"/>
    </source>
</evidence>
<feature type="region of interest" description="Disordered" evidence="1">
    <location>
        <begin position="2020"/>
        <end position="2041"/>
    </location>
</feature>
<feature type="region of interest" description="Disordered" evidence="1">
    <location>
        <begin position="1102"/>
        <end position="1131"/>
    </location>
</feature>
<feature type="region of interest" description="Disordered" evidence="1">
    <location>
        <begin position="719"/>
        <end position="739"/>
    </location>
</feature>
<feature type="compositionally biased region" description="Low complexity" evidence="1">
    <location>
        <begin position="1115"/>
        <end position="1125"/>
    </location>
</feature>
<feature type="compositionally biased region" description="Basic and acidic residues" evidence="1">
    <location>
        <begin position="1"/>
        <end position="10"/>
    </location>
</feature>
<feature type="compositionally biased region" description="Polar residues" evidence="1">
    <location>
        <begin position="2130"/>
        <end position="2139"/>
    </location>
</feature>
<keyword evidence="4" id="KW-1185">Reference proteome</keyword>
<evidence type="ECO:0000256" key="1">
    <source>
        <dbReference type="SAM" id="MobiDB-lite"/>
    </source>
</evidence>
<dbReference type="PANTHER" id="PTHR31781:SF1">
    <property type="entry name" value="PROTEIN UNC-80 HOMOLOG"/>
    <property type="match status" value="1"/>
</dbReference>
<protein>
    <recommendedName>
        <fullName evidence="2">Protein UNC80 C-terminal domain-containing protein</fullName>
    </recommendedName>
</protein>
<accession>A0A6A4IBP3</accession>
<name>A0A6A4IBP3_9AGAR</name>
<dbReference type="GO" id="GO:0005261">
    <property type="term" value="F:monoatomic cation channel activity"/>
    <property type="evidence" value="ECO:0007669"/>
    <property type="project" value="TreeGrafter"/>
</dbReference>
<dbReference type="SUPFAM" id="SSF48371">
    <property type="entry name" value="ARM repeat"/>
    <property type="match status" value="1"/>
</dbReference>
<dbReference type="GO" id="GO:0055080">
    <property type="term" value="P:monoatomic cation homeostasis"/>
    <property type="evidence" value="ECO:0007669"/>
    <property type="project" value="TreeGrafter"/>
</dbReference>
<feature type="compositionally biased region" description="Polar residues" evidence="1">
    <location>
        <begin position="49"/>
        <end position="59"/>
    </location>
</feature>
<dbReference type="EMBL" id="ML769387">
    <property type="protein sequence ID" value="KAE9409562.1"/>
    <property type="molecule type" value="Genomic_DNA"/>
</dbReference>
<feature type="domain" description="Protein UNC80 C-terminal" evidence="2">
    <location>
        <begin position="1398"/>
        <end position="1539"/>
    </location>
</feature>
<feature type="region of interest" description="Disordered" evidence="1">
    <location>
        <begin position="1"/>
        <end position="119"/>
    </location>
</feature>
<dbReference type="Proteomes" id="UP000799118">
    <property type="component" value="Unassembled WGS sequence"/>
</dbReference>
<proteinExistence type="predicted"/>
<dbReference type="GO" id="GO:0034703">
    <property type="term" value="C:cation channel complex"/>
    <property type="evidence" value="ECO:0007669"/>
    <property type="project" value="TreeGrafter"/>
</dbReference>
<dbReference type="Pfam" id="PF20262">
    <property type="entry name" value="UNC80_C"/>
    <property type="match status" value="1"/>
</dbReference>
<organism evidence="3 4">
    <name type="scientific">Gymnopus androsaceus JB14</name>
    <dbReference type="NCBI Taxonomy" id="1447944"/>
    <lineage>
        <taxon>Eukaryota</taxon>
        <taxon>Fungi</taxon>
        <taxon>Dikarya</taxon>
        <taxon>Basidiomycota</taxon>
        <taxon>Agaricomycotina</taxon>
        <taxon>Agaricomycetes</taxon>
        <taxon>Agaricomycetidae</taxon>
        <taxon>Agaricales</taxon>
        <taxon>Marasmiineae</taxon>
        <taxon>Omphalotaceae</taxon>
        <taxon>Gymnopus</taxon>
    </lineage>
</organism>
<sequence length="2310" mass="256819">MENRGPNERRTPRRLFSFDSVKSSSTRRSSSDTAYNIEVETKKHPRAPSQASNYSQAEGSGNYLPEISESPRSLTPRSTPFSEREKRKGPRPPLPPVLVDATAPRSNTPDVPPSPSSIRWNSIRQHVIPSAPSKSSHLQQTSSASLASINTQATSRTGHGKQSSKFAQRLGFRNVVDQAKQVMVDEIHQFAIDIQRACMAARHVELPSTAKSRIDPIHSTVGSSLNLPFMSSSTLATVGGVGSANQSRADLRQPSYASTVATGRVRPLHQTLINYAGLFADGPSPLPHLPLESLVLSTLLIPFLTTERASLMEEDRLLSIEAFQIITKTWNPTTEIVAAERSLWCVKAALSSIPPMRTRILSALWTITVPEESHYPASHPKVFQTLLHGLFLLLPWVSTQAQDTDTKDSKLLSEIIAEVCAGSCGQLDDLHIEEEYNALFVDADAPQRIRDAVTIEALAKCLEYSADSTRRWLFRNSVENLWSFSDEAVFTPLLTAIHSRALHSFTRASLALLSATADAKLLRNDATLIVKVLQSRVFPELRSITSHTTDDAKRNVVLIALNLVALEAKDLVNWSISTIVEWYRQMPEWKDCFEKTLRSFIMESPWLNLLKILPPLIRLLPEDMQKPLSIIFLSAMNNRLVDDPPPYPCLPLSSLLDDLSQSYPQIFYKPLFLCAASSREHVVVNHLCVLTSLARFMPEFWIKDAEMMSIAIMSEAGGLKSPGPGPAKETSSRSTKKPWGAARLGQSVLIVELIAQVQSMRRARDNPSSSTSDSAFGAMAKFAISLEQRLSILIETKERTALIPLAQRLLFCTLFREIRLLTRSLKNALWLPRFVQWFVSYHENDHLNDDSDLVMLDSITQIESLYTLAQTSGHSSNNRRSTVAILSPPPNTNSFIDGDDKNIGLAAIFAQRTPFLEAMARGFEARALKLLVAMSTLITVDDFRRIGSILWEKHLEDNDPRILSSICFLVMRSAEKSPHDLLATIEVDLQSSSDETRLGAIQKMSTLANWRFQIISQQVIADRAHRPFKVARGPLPFVTTDMGSGLFVLELDPNDVQDKLPLELRKKLAEIGWEDNDAPVNQQLEWIRTPMSNLPALQMEKLDTNNNNAPPSPGLSPVSSPSKSPILSEKADELNLLRRNSTSGGPLSSMKRRPIFVPTLSQAFPRIAAMTFDPSFVVAYAARNMVFDLMRNDPGLLTRPVWDLLTGEGHDLLTAVTSLRAFLHSRRALPPAMAHIMLNTLAGFLKLLAKQTDDENTLHWFAQIVPSLAKLMPQVYEMSIRELRRAKVDMFLIPSGSLWFPSSAPIGPMFPRGPGNVDDPFEDVANRIISVTMIRISQNMLFLAMLKRNPGEVQVVRKNMAKLVFPSLTGQGDASLELKDFIPMKNSYLSRTSNIDDKLWGLSLILSRSYILLVAQIFRCLSRHLNDRNELSVLIDSLNRILLAHGDDVGVVAQTLIALMAASTRFRRLFASGGGYALFMPVLFKVYAESEAHRGIREAIEYAVNRFYAYHEETFVFQSLDAIAHVLVFPDIDQAWIVQNVYTLFASLRRNSSPSDSDMAGIHNANKNEEREALLVITAEEKPQTFFASLRPGGTQLPHVNVKSPLAVELPAEYESKRLAMDDFIRLFLTVVAHDLSIARAEQFLKLFRYLVPSFYEASNSARSVLQDGLEALGAILSRPMPKNKSTEFSRQDDVQADKSSLNGMQMADLSKLPSDISSMRMDYLWSLVSFAQVGGRLSSDTSRTAFELAKAVLRESAIPAFRRSIASFLGAFSKHSMMPEGGRSLKAVIHFLRDLSPIINIYALTIDFSEVFDTISLLTQNSNYFNDSMFCQLVVNQICAAGLTACDAAASEGMLQSLPSRRSLVSLVANAVLLPGADIFSELEAHKPDHSFLALVVLPLALTMKTLKEIDSDGVQLDLTQRNLQARAWSRLLLYLISCCRRSNSPVPTLERSRSQDKRNSITGYGTHLPSLLVALQVIKVVVVRAGEDLNYGLPGIWSRLAVFLREVLGEGNAEFSFRAQEPSPFPSPTPSPRSSNQFDAPFSQPLSPAFSGGRSFRSPRILDYCLWSFLELLCVYRNPLFVQLRAFVHEKVRVLDQELRDQQNVHTPFSSRSPRPSSVFTKPRRRMSNISATNSPEASPRLTGLATPDVSFSRHFSAYQNIPPPPPLLHLSSQESSASQNAPGPRIVHLGLVSNSRRSLSPGGASAARYMAKSTKVKSLVLIRKTYLRIRVVQSCMGYQSELLPLPQTSVDSAAGVDDTPVTTAWTKRRALQEVTGETRELFAEFEESSNELESEGVLVGDEIDLKL</sequence>